<dbReference type="PROSITE" id="PS51257">
    <property type="entry name" value="PROKAR_LIPOPROTEIN"/>
    <property type="match status" value="1"/>
</dbReference>
<dbReference type="Gene3D" id="3.40.30.10">
    <property type="entry name" value="Glutaredoxin"/>
    <property type="match status" value="1"/>
</dbReference>
<feature type="chain" id="PRO_5003255694" description="DUF4369 domain-containing protein" evidence="1">
    <location>
        <begin position="21"/>
        <end position="335"/>
    </location>
</feature>
<reference evidence="2 3" key="1">
    <citation type="journal article" date="2011" name="Stand. Genomic Sci.">
        <title>Complete genome sequence of Bacteroides salanitronis type strain (BL78).</title>
        <authorList>
            <person name="Gronow S."/>
            <person name="Held B."/>
            <person name="Lucas S."/>
            <person name="Lapidus A."/>
            <person name="Del Rio T.G."/>
            <person name="Nolan M."/>
            <person name="Tice H."/>
            <person name="Deshpande S."/>
            <person name="Cheng J.F."/>
            <person name="Pitluck S."/>
            <person name="Liolios K."/>
            <person name="Pagani I."/>
            <person name="Ivanova N."/>
            <person name="Mavromatis K."/>
            <person name="Pati A."/>
            <person name="Tapia R."/>
            <person name="Han C."/>
            <person name="Goodwin L."/>
            <person name="Chen A."/>
            <person name="Palaniappan K."/>
            <person name="Land M."/>
            <person name="Hauser L."/>
            <person name="Chang Y.J."/>
            <person name="Jeffries C.D."/>
            <person name="Brambilla E.M."/>
            <person name="Rohde M."/>
            <person name="Goker M."/>
            <person name="Detter J.C."/>
            <person name="Woyke T."/>
            <person name="Bristow J."/>
            <person name="Markowitz V."/>
            <person name="Hugenholtz P."/>
            <person name="Kyrpides N.C."/>
            <person name="Klenk H.P."/>
            <person name="Eisen J.A."/>
        </authorList>
    </citation>
    <scope>NUCLEOTIDE SEQUENCE [LARGE SCALE GENOMIC DNA]</scope>
    <source>
        <strain evidence="2 3">DSM 18170</strain>
    </source>
</reference>
<dbReference type="EMBL" id="CP002530">
    <property type="protein sequence ID" value="ADY36989.1"/>
    <property type="molecule type" value="Genomic_DNA"/>
</dbReference>
<evidence type="ECO:0000256" key="1">
    <source>
        <dbReference type="SAM" id="SignalP"/>
    </source>
</evidence>
<dbReference type="eggNOG" id="COG0526">
    <property type="taxonomic scope" value="Bacteria"/>
</dbReference>
<dbReference type="Proteomes" id="UP000007486">
    <property type="component" value="Chromosome"/>
</dbReference>
<dbReference type="RefSeq" id="WP_013618412.1">
    <property type="nucleotide sequence ID" value="NC_015164.1"/>
</dbReference>
<dbReference type="HOGENOM" id="CLU_042529_1_0_10"/>
<gene>
    <name evidence="2" type="ordered locus">Bacsa_2448</name>
</gene>
<evidence type="ECO:0008006" key="4">
    <source>
        <dbReference type="Google" id="ProtNLM"/>
    </source>
</evidence>
<dbReference type="AlphaFoldDB" id="F0R826"/>
<name>F0R826_PHOSB</name>
<dbReference type="SUPFAM" id="SSF52833">
    <property type="entry name" value="Thioredoxin-like"/>
    <property type="match status" value="1"/>
</dbReference>
<dbReference type="InterPro" id="IPR036249">
    <property type="entry name" value="Thioredoxin-like_sf"/>
</dbReference>
<feature type="signal peptide" evidence="1">
    <location>
        <begin position="1"/>
        <end position="20"/>
    </location>
</feature>
<sequence length="335" mass="37807">MKLLPTLTALSMLFLLSCKGDSTFTLQAEMDGLADKPILVVYDDPISKLDTIFPKEGKFNYTFVPDTITLFRLVLPETGEMIPVFADKGQEMTLSGTFQAPGITGDGMNGEYGALLKEIQALKDSASAAQAAEKFIQAHPSSFASAYLINKYFIQTPSPDTKKIEQLIAPLTGNIKDSRILSVILKALPAQEDNARQNKEYVNYFSCKDREGKYISWTGEKGSYTLLNFWASWDKESLVRRDSLEKLVGKFPEKKFKVLNISLDYEKDKWLEKCKKDTGKWIETCDFKGWNNPVVKQNQIHALPANILINNSRKIIATQLYGQALYEKVKEQLKE</sequence>
<dbReference type="STRING" id="667015.Bacsa_2448"/>
<evidence type="ECO:0000313" key="2">
    <source>
        <dbReference type="EMBL" id="ADY36989.1"/>
    </source>
</evidence>
<organism evidence="2 3">
    <name type="scientific">Phocaeicola salanitronis (strain DSM 18170 / JCM 13657 / CCUG 60908 / BL78)</name>
    <name type="common">Bacteroides salanitronis</name>
    <dbReference type="NCBI Taxonomy" id="667015"/>
    <lineage>
        <taxon>Bacteria</taxon>
        <taxon>Pseudomonadati</taxon>
        <taxon>Bacteroidota</taxon>
        <taxon>Bacteroidia</taxon>
        <taxon>Bacteroidales</taxon>
        <taxon>Bacteroidaceae</taxon>
        <taxon>Phocaeicola</taxon>
    </lineage>
</organism>
<protein>
    <recommendedName>
        <fullName evidence="4">DUF4369 domain-containing protein</fullName>
    </recommendedName>
</protein>
<accession>F0R826</accession>
<evidence type="ECO:0000313" key="3">
    <source>
        <dbReference type="Proteomes" id="UP000007486"/>
    </source>
</evidence>
<proteinExistence type="predicted"/>
<keyword evidence="3" id="KW-1185">Reference proteome</keyword>
<dbReference type="KEGG" id="bsa:Bacsa_2448"/>
<keyword evidence="1" id="KW-0732">Signal</keyword>